<accession>A0A1F8C0M5</accession>
<reference evidence="1 2" key="1">
    <citation type="journal article" date="2016" name="Nat. Commun.">
        <title>Thousands of microbial genomes shed light on interconnected biogeochemical processes in an aquifer system.</title>
        <authorList>
            <person name="Anantharaman K."/>
            <person name="Brown C.T."/>
            <person name="Hug L.A."/>
            <person name="Sharon I."/>
            <person name="Castelle C.J."/>
            <person name="Probst A.J."/>
            <person name="Thomas B.C."/>
            <person name="Singh A."/>
            <person name="Wilkins M.J."/>
            <person name="Karaoz U."/>
            <person name="Brodie E.L."/>
            <person name="Williams K.H."/>
            <person name="Hubbard S.S."/>
            <person name="Banfield J.F."/>
        </authorList>
    </citation>
    <scope>NUCLEOTIDE SEQUENCE [LARGE SCALE GENOMIC DNA]</scope>
</reference>
<organism evidence="1 2">
    <name type="scientific">Candidatus Woesebacteria bacterium RIFCSPLOWO2_01_FULL_44_14</name>
    <dbReference type="NCBI Taxonomy" id="1802525"/>
    <lineage>
        <taxon>Bacteria</taxon>
        <taxon>Candidatus Woeseibacteriota</taxon>
    </lineage>
</organism>
<proteinExistence type="predicted"/>
<evidence type="ECO:0000313" key="2">
    <source>
        <dbReference type="Proteomes" id="UP000178429"/>
    </source>
</evidence>
<dbReference type="Proteomes" id="UP000178429">
    <property type="component" value="Unassembled WGS sequence"/>
</dbReference>
<gene>
    <name evidence="1" type="ORF">A2975_04860</name>
</gene>
<dbReference type="STRING" id="1802525.A2975_04860"/>
<name>A0A1F8C0M5_9BACT</name>
<protein>
    <submittedName>
        <fullName evidence="1">Uncharacterized protein</fullName>
    </submittedName>
</protein>
<dbReference type="AlphaFoldDB" id="A0A1F8C0M5"/>
<comment type="caution">
    <text evidence="1">The sequence shown here is derived from an EMBL/GenBank/DDBJ whole genome shotgun (WGS) entry which is preliminary data.</text>
</comment>
<evidence type="ECO:0000313" key="1">
    <source>
        <dbReference type="EMBL" id="OGM69911.1"/>
    </source>
</evidence>
<sequence>MPEERRRYPEPDPSNFASPRAEKMYWETERLLDDSPVFGELEMRYLYDNWHRIQKEFLQKGETEEEAMQIAWGVLAFFIVTRLGEMRLEAETDKQFMKNIPIDEVDIMQAWRVMQKGRYDEETKTYVGEPFFSATEKNIQDIKLHDCPSTRVVDPQNPDSPCFGHLQFLDKAADRQLIPDSIKEAVLTIATINRESLGYEIDFWNEILERELSDKVGAGELTHLLEATYSSMVLKMIRSWNEEERAPRRLELMEVCLSRLRNRENPFQDFLSLKGMAKKNREWRISRGGPKESEVSNYQVPYIALQGLSFSSTLELKRTDEPSYFAVEFEGYKGLDFGLVFSWAPEIQGWVGHAVISHAGKEPPRSITWPVLLSGVKTPAEAAAGLICYYQEHLENFILPKKVTLTEEEKKEVLAGLRKSGIQRADSVDSDTQEKVVELMKLLMREKIDFQ</sequence>
<dbReference type="EMBL" id="MGHL01000007">
    <property type="protein sequence ID" value="OGM69911.1"/>
    <property type="molecule type" value="Genomic_DNA"/>
</dbReference>